<dbReference type="AlphaFoldDB" id="A0A2C9ESJ2"/>
<dbReference type="GO" id="GO:0006355">
    <property type="term" value="P:regulation of DNA-templated transcription"/>
    <property type="evidence" value="ECO:0007669"/>
    <property type="project" value="InterPro"/>
</dbReference>
<dbReference type="KEGG" id="pprc:PFLCHA0_c48800"/>
<dbReference type="PROSITE" id="PS00622">
    <property type="entry name" value="HTH_LUXR_1"/>
    <property type="match status" value="1"/>
</dbReference>
<dbReference type="CDD" id="cd06170">
    <property type="entry name" value="LuxR_C_like"/>
    <property type="match status" value="1"/>
</dbReference>
<dbReference type="RefSeq" id="WP_015636842.1">
    <property type="nucleotide sequence ID" value="NC_021237.1"/>
</dbReference>
<dbReference type="SMART" id="SM00421">
    <property type="entry name" value="HTH_LUXR"/>
    <property type="match status" value="1"/>
</dbReference>
<keyword evidence="1" id="KW-0805">Transcription regulation</keyword>
<evidence type="ECO:0000313" key="6">
    <source>
        <dbReference type="Proteomes" id="UP000013940"/>
    </source>
</evidence>
<dbReference type="Gene3D" id="1.10.10.10">
    <property type="entry name" value="Winged helix-like DNA-binding domain superfamily/Winged helix DNA-binding domain"/>
    <property type="match status" value="1"/>
</dbReference>
<gene>
    <name evidence="5" type="ORF">PFLCHA0_c48800</name>
</gene>
<dbReference type="GO" id="GO:0003677">
    <property type="term" value="F:DNA binding"/>
    <property type="evidence" value="ECO:0007669"/>
    <property type="project" value="UniProtKB-KW"/>
</dbReference>
<dbReference type="Proteomes" id="UP000013940">
    <property type="component" value="Chromosome"/>
</dbReference>
<dbReference type="PANTHER" id="PTHR44688:SF16">
    <property type="entry name" value="DNA-BINDING TRANSCRIPTIONAL ACTIVATOR DEVR_DOSR"/>
    <property type="match status" value="1"/>
</dbReference>
<evidence type="ECO:0000256" key="3">
    <source>
        <dbReference type="ARBA" id="ARBA00023163"/>
    </source>
</evidence>
<dbReference type="InterPro" id="IPR036388">
    <property type="entry name" value="WH-like_DNA-bd_sf"/>
</dbReference>
<evidence type="ECO:0000259" key="4">
    <source>
        <dbReference type="PROSITE" id="PS50043"/>
    </source>
</evidence>
<evidence type="ECO:0000313" key="5">
    <source>
        <dbReference type="EMBL" id="AGL86630.1"/>
    </source>
</evidence>
<proteinExistence type="predicted"/>
<evidence type="ECO:0000256" key="1">
    <source>
        <dbReference type="ARBA" id="ARBA00023015"/>
    </source>
</evidence>
<name>A0A2C9ESJ2_PSEPH</name>
<dbReference type="PANTHER" id="PTHR44688">
    <property type="entry name" value="DNA-BINDING TRANSCRIPTIONAL ACTIVATOR DEVR_DOSR"/>
    <property type="match status" value="1"/>
</dbReference>
<dbReference type="EMBL" id="CP003190">
    <property type="protein sequence ID" value="AGL86630.1"/>
    <property type="molecule type" value="Genomic_DNA"/>
</dbReference>
<dbReference type="GeneID" id="57477878"/>
<protein>
    <submittedName>
        <fullName evidence="5">Transcriptional regulator, LuxR family</fullName>
    </submittedName>
</protein>
<evidence type="ECO:0000256" key="2">
    <source>
        <dbReference type="ARBA" id="ARBA00023125"/>
    </source>
</evidence>
<sequence>MTLSLDDIAWHRSVGQMIEALDQASFWPQLVRLLEQYVSFDSWVALLFCSERKPLVFAECPGEDGSPDQLFQDYLNGLYLLDPFYVASREQSRSGLLRLAEVAPEHFQLTEYYQRYFRLNVVADEIQFNCQLADSRTLCLSLGSRQRFAPPQIALLSLIEPWVVALLRQRLPHESIEQDNPAQLHPMPDWRSQLDHSMQQLRGAQLTARELDVGRLMLSGCSNKEIARKLEISAETVKVHKKHIYSKLGIKSQSELFSIFLQAQSA</sequence>
<dbReference type="InterPro" id="IPR016032">
    <property type="entry name" value="Sig_transdc_resp-reg_C-effctor"/>
</dbReference>
<dbReference type="PRINTS" id="PR00038">
    <property type="entry name" value="HTHLUXR"/>
</dbReference>
<dbReference type="SUPFAM" id="SSF46894">
    <property type="entry name" value="C-terminal effector domain of the bipartite response regulators"/>
    <property type="match status" value="1"/>
</dbReference>
<organism evidence="5 6">
    <name type="scientific">Pseudomonas protegens (strain DSM 19095 / LMG 27888 / CFBP 6595 / CHA0)</name>
    <dbReference type="NCBI Taxonomy" id="1124983"/>
    <lineage>
        <taxon>Bacteria</taxon>
        <taxon>Pseudomonadati</taxon>
        <taxon>Pseudomonadota</taxon>
        <taxon>Gammaproteobacteria</taxon>
        <taxon>Pseudomonadales</taxon>
        <taxon>Pseudomonadaceae</taxon>
        <taxon>Pseudomonas</taxon>
    </lineage>
</organism>
<dbReference type="HOGENOM" id="CLU_067793_0_0_6"/>
<keyword evidence="3" id="KW-0804">Transcription</keyword>
<dbReference type="PROSITE" id="PS50043">
    <property type="entry name" value="HTH_LUXR_2"/>
    <property type="match status" value="1"/>
</dbReference>
<reference evidence="6" key="1">
    <citation type="journal article" date="2014" name="Genome Announc.">
        <title>Full-genome sequence of the plant growth-promoting bacterium Pseudomonas protegens CHA0.</title>
        <authorList>
            <person name="Jousset A."/>
            <person name="Schuldes J."/>
            <person name="Keel C."/>
            <person name="Maurhofer M."/>
            <person name="Daniel R."/>
            <person name="Scheu S."/>
            <person name="Thuermer A."/>
        </authorList>
    </citation>
    <scope>NUCLEOTIDE SEQUENCE [LARGE SCALE GENOMIC DNA]</scope>
    <source>
        <strain evidence="6">DSM 19095 / LMG 27888 / CFBP 6595 / CHA0</strain>
    </source>
</reference>
<feature type="domain" description="HTH luxR-type" evidence="4">
    <location>
        <begin position="199"/>
        <end position="264"/>
    </location>
</feature>
<accession>A0A2C9ESJ2</accession>
<dbReference type="eggNOG" id="COG2197">
    <property type="taxonomic scope" value="Bacteria"/>
</dbReference>
<dbReference type="InterPro" id="IPR000792">
    <property type="entry name" value="Tscrpt_reg_LuxR_C"/>
</dbReference>
<dbReference type="Pfam" id="PF00196">
    <property type="entry name" value="GerE"/>
    <property type="match status" value="1"/>
</dbReference>
<keyword evidence="2" id="KW-0238">DNA-binding</keyword>